<evidence type="ECO:0000313" key="2">
    <source>
        <dbReference type="Proteomes" id="UP000674234"/>
    </source>
</evidence>
<gene>
    <name evidence="1" type="ORF">JOL79_06700</name>
</gene>
<keyword evidence="2" id="KW-1185">Reference proteome</keyword>
<organism evidence="1 2">
    <name type="scientific">Microbispora oryzae</name>
    <dbReference type="NCBI Taxonomy" id="2806554"/>
    <lineage>
        <taxon>Bacteria</taxon>
        <taxon>Bacillati</taxon>
        <taxon>Actinomycetota</taxon>
        <taxon>Actinomycetes</taxon>
        <taxon>Streptosporangiales</taxon>
        <taxon>Streptosporangiaceae</taxon>
        <taxon>Microbispora</taxon>
    </lineage>
</organism>
<comment type="caution">
    <text evidence="1">The sequence shown here is derived from an EMBL/GenBank/DDBJ whole genome shotgun (WGS) entry which is preliminary data.</text>
</comment>
<dbReference type="AlphaFoldDB" id="A0A940WDK4"/>
<proteinExistence type="predicted"/>
<name>A0A940WDK4_9ACTN</name>
<accession>A0A940WDK4</accession>
<sequence>MRPRLPRDGVGRDLAAAFAELDLSVDYPDGTGAHHVLDWQAATFHLDTAREAGALTWAEQVREAVAMMLTRDDEGELRAELLRSAALLLGWLYCLDRRASMARPIRLPRASSRLRRQARSR</sequence>
<dbReference type="RefSeq" id="WP_210154798.1">
    <property type="nucleotide sequence ID" value="NZ_JAFCNB010000003.1"/>
</dbReference>
<dbReference type="Proteomes" id="UP000674234">
    <property type="component" value="Unassembled WGS sequence"/>
</dbReference>
<reference evidence="1" key="1">
    <citation type="submission" date="2021-02" db="EMBL/GenBank/DDBJ databases">
        <title>Draft genome sequence of Microbispora sp. RL4-1S isolated from rice leaves in Thailand.</title>
        <authorList>
            <person name="Muangham S."/>
            <person name="Duangmal K."/>
        </authorList>
    </citation>
    <scope>NUCLEOTIDE SEQUENCE</scope>
    <source>
        <strain evidence="1">RL4-1S</strain>
    </source>
</reference>
<dbReference type="EMBL" id="JAFCNB010000003">
    <property type="protein sequence ID" value="MBP2703486.1"/>
    <property type="molecule type" value="Genomic_DNA"/>
</dbReference>
<protein>
    <submittedName>
        <fullName evidence="1">Uncharacterized protein</fullName>
    </submittedName>
</protein>
<evidence type="ECO:0000313" key="1">
    <source>
        <dbReference type="EMBL" id="MBP2703486.1"/>
    </source>
</evidence>